<protein>
    <submittedName>
        <fullName evidence="1">Uncharacterized protein</fullName>
    </submittedName>
</protein>
<evidence type="ECO:0000313" key="1">
    <source>
        <dbReference type="EMBL" id="OBU68390.1"/>
    </source>
</evidence>
<dbReference type="RefSeq" id="WP_065198511.1">
    <property type="nucleotide sequence ID" value="NZ_LYVJ01000004.1"/>
</dbReference>
<dbReference type="AlphaFoldDB" id="A0A1A6Y090"/>
<comment type="caution">
    <text evidence="1">The sequence shown here is derived from an EMBL/GenBank/DDBJ whole genome shotgun (WGS) entry which is preliminary data.</text>
</comment>
<sequence length="64" mass="7162">MTPLDKPLRRELDIDGRPYTLTVDRQGLKLAEKGRRKGITLRWSELVSGDAALATALQASLQDR</sequence>
<organism evidence="1 2">
    <name type="scientific">Stenotrophomonas maltophilia</name>
    <name type="common">Pseudomonas maltophilia</name>
    <name type="synonym">Xanthomonas maltophilia</name>
    <dbReference type="NCBI Taxonomy" id="40324"/>
    <lineage>
        <taxon>Bacteria</taxon>
        <taxon>Pseudomonadati</taxon>
        <taxon>Pseudomonadota</taxon>
        <taxon>Gammaproteobacteria</taxon>
        <taxon>Lysobacterales</taxon>
        <taxon>Lysobacteraceae</taxon>
        <taxon>Stenotrophomonas</taxon>
        <taxon>Stenotrophomonas maltophilia group</taxon>
    </lineage>
</organism>
<reference evidence="1 2" key="1">
    <citation type="submission" date="2016-05" db="EMBL/GenBank/DDBJ databases">
        <title>Draft Genome Sequences of Stenotrophomonas maltophilia Strains Sm32COP, Sm41DVV, Sm46PAILV, SmF3, SmF22, SmSOFb1 and SmCVFa1, Isolated from Different Manures, in France.</title>
        <authorList>
            <person name="Nazaret S."/>
            <person name="Bodilis J."/>
        </authorList>
    </citation>
    <scope>NUCLEOTIDE SEQUENCE [LARGE SCALE GENOMIC DNA]</scope>
    <source>
        <strain evidence="1 2">Sm46PAILV</strain>
    </source>
</reference>
<name>A0A1A6Y090_STEMA</name>
<accession>A0A1A6Y090</accession>
<dbReference type="Proteomes" id="UP000092256">
    <property type="component" value="Unassembled WGS sequence"/>
</dbReference>
<dbReference type="OrthoDB" id="5958722at2"/>
<proteinExistence type="predicted"/>
<dbReference type="EMBL" id="LYVJ01000004">
    <property type="protein sequence ID" value="OBU68390.1"/>
    <property type="molecule type" value="Genomic_DNA"/>
</dbReference>
<gene>
    <name evidence="1" type="ORF">A9K58_06105</name>
</gene>
<evidence type="ECO:0000313" key="2">
    <source>
        <dbReference type="Proteomes" id="UP000092256"/>
    </source>
</evidence>